<accession>A0A5C3P5X1</accession>
<dbReference type="AlphaFoldDB" id="A0A5C3P5X1"/>
<evidence type="ECO:0000313" key="3">
    <source>
        <dbReference type="EMBL" id="TFK84622.1"/>
    </source>
</evidence>
<dbReference type="PANTHER" id="PTHR43625">
    <property type="entry name" value="AFLATOXIN B1 ALDEHYDE REDUCTASE"/>
    <property type="match status" value="1"/>
</dbReference>
<evidence type="ECO:0000259" key="2">
    <source>
        <dbReference type="Pfam" id="PF00248"/>
    </source>
</evidence>
<keyword evidence="1" id="KW-0560">Oxidoreductase</keyword>
<dbReference type="GO" id="GO:0005737">
    <property type="term" value="C:cytoplasm"/>
    <property type="evidence" value="ECO:0007669"/>
    <property type="project" value="TreeGrafter"/>
</dbReference>
<dbReference type="Gene3D" id="3.20.20.100">
    <property type="entry name" value="NADP-dependent oxidoreductase domain"/>
    <property type="match status" value="1"/>
</dbReference>
<evidence type="ECO:0000313" key="4">
    <source>
        <dbReference type="Proteomes" id="UP000308197"/>
    </source>
</evidence>
<name>A0A5C3P5X1_9APHY</name>
<dbReference type="Proteomes" id="UP000308197">
    <property type="component" value="Unassembled WGS sequence"/>
</dbReference>
<feature type="domain" description="NADP-dependent oxidoreductase" evidence="2">
    <location>
        <begin position="21"/>
        <end position="316"/>
    </location>
</feature>
<dbReference type="SUPFAM" id="SSF51430">
    <property type="entry name" value="NAD(P)-linked oxidoreductase"/>
    <property type="match status" value="1"/>
</dbReference>
<dbReference type="PANTHER" id="PTHR43625:SF78">
    <property type="entry name" value="PYRIDOXAL REDUCTASE-RELATED"/>
    <property type="match status" value="1"/>
</dbReference>
<dbReference type="InterPro" id="IPR023210">
    <property type="entry name" value="NADP_OxRdtase_dom"/>
</dbReference>
<dbReference type="GO" id="GO:0016491">
    <property type="term" value="F:oxidoreductase activity"/>
    <property type="evidence" value="ECO:0007669"/>
    <property type="project" value="UniProtKB-KW"/>
</dbReference>
<dbReference type="CDD" id="cd19077">
    <property type="entry name" value="AKR_AKR8A1-2"/>
    <property type="match status" value="1"/>
</dbReference>
<dbReference type="InterPro" id="IPR050791">
    <property type="entry name" value="Aldo-Keto_reductase"/>
</dbReference>
<protein>
    <submittedName>
        <fullName evidence="3">Aldo/keto reductase</fullName>
    </submittedName>
</protein>
<reference evidence="3 4" key="1">
    <citation type="journal article" date="2019" name="Nat. Ecol. Evol.">
        <title>Megaphylogeny resolves global patterns of mushroom evolution.</title>
        <authorList>
            <person name="Varga T."/>
            <person name="Krizsan K."/>
            <person name="Foldi C."/>
            <person name="Dima B."/>
            <person name="Sanchez-Garcia M."/>
            <person name="Sanchez-Ramirez S."/>
            <person name="Szollosi G.J."/>
            <person name="Szarkandi J.G."/>
            <person name="Papp V."/>
            <person name="Albert L."/>
            <person name="Andreopoulos W."/>
            <person name="Angelini C."/>
            <person name="Antonin V."/>
            <person name="Barry K.W."/>
            <person name="Bougher N.L."/>
            <person name="Buchanan P."/>
            <person name="Buyck B."/>
            <person name="Bense V."/>
            <person name="Catcheside P."/>
            <person name="Chovatia M."/>
            <person name="Cooper J."/>
            <person name="Damon W."/>
            <person name="Desjardin D."/>
            <person name="Finy P."/>
            <person name="Geml J."/>
            <person name="Haridas S."/>
            <person name="Hughes K."/>
            <person name="Justo A."/>
            <person name="Karasinski D."/>
            <person name="Kautmanova I."/>
            <person name="Kiss B."/>
            <person name="Kocsube S."/>
            <person name="Kotiranta H."/>
            <person name="LaButti K.M."/>
            <person name="Lechner B.E."/>
            <person name="Liimatainen K."/>
            <person name="Lipzen A."/>
            <person name="Lukacs Z."/>
            <person name="Mihaltcheva S."/>
            <person name="Morgado L.N."/>
            <person name="Niskanen T."/>
            <person name="Noordeloos M.E."/>
            <person name="Ohm R.A."/>
            <person name="Ortiz-Santana B."/>
            <person name="Ovrebo C."/>
            <person name="Racz N."/>
            <person name="Riley R."/>
            <person name="Savchenko A."/>
            <person name="Shiryaev A."/>
            <person name="Soop K."/>
            <person name="Spirin V."/>
            <person name="Szebenyi C."/>
            <person name="Tomsovsky M."/>
            <person name="Tulloss R.E."/>
            <person name="Uehling J."/>
            <person name="Grigoriev I.V."/>
            <person name="Vagvolgyi C."/>
            <person name="Papp T."/>
            <person name="Martin F.M."/>
            <person name="Miettinen O."/>
            <person name="Hibbett D.S."/>
            <person name="Nagy L.G."/>
        </authorList>
    </citation>
    <scope>NUCLEOTIDE SEQUENCE [LARGE SCALE GENOMIC DNA]</scope>
    <source>
        <strain evidence="3 4">HHB13444</strain>
    </source>
</reference>
<dbReference type="Pfam" id="PF00248">
    <property type="entry name" value="Aldo_ket_red"/>
    <property type="match status" value="1"/>
</dbReference>
<keyword evidence="4" id="KW-1185">Reference proteome</keyword>
<sequence>MVVNTVKLGGTASGITVAKVAHGLMRLGFSASEEQAFEAIKAGVDALPPGVKMFLNSSEFYAPDLGTGNLELLSRFYEKYPDYVEKTFLSVKGGTKPKALVPDSSPENLRRSIDTINAALRGTKKVDLFETARVASNVPLEEAMQTLVELKNEGKFDHIGMSECAAETLRKANKIHPIAAVEIEVSLWAYEEETKKVIATAKELGIPVLAYSPLGRGLSTDTIKTRDDLPEGDFRLRFAQFQEENLKANLAITEALKAIAARKGITPAQLSIAWVASLGPHMIPLPGSSKATRTLENLAAGDIELTKAELDEIADILAKNEVKGGRYLGGEANQALHLWG</sequence>
<organism evidence="3 4">
    <name type="scientific">Polyporus arcularius HHB13444</name>
    <dbReference type="NCBI Taxonomy" id="1314778"/>
    <lineage>
        <taxon>Eukaryota</taxon>
        <taxon>Fungi</taxon>
        <taxon>Dikarya</taxon>
        <taxon>Basidiomycota</taxon>
        <taxon>Agaricomycotina</taxon>
        <taxon>Agaricomycetes</taxon>
        <taxon>Polyporales</taxon>
        <taxon>Polyporaceae</taxon>
        <taxon>Polyporus</taxon>
    </lineage>
</organism>
<dbReference type="FunCoup" id="A0A5C3P5X1">
    <property type="interactions" value="301"/>
</dbReference>
<dbReference type="EMBL" id="ML211304">
    <property type="protein sequence ID" value="TFK84622.1"/>
    <property type="molecule type" value="Genomic_DNA"/>
</dbReference>
<evidence type="ECO:0000256" key="1">
    <source>
        <dbReference type="ARBA" id="ARBA00023002"/>
    </source>
</evidence>
<gene>
    <name evidence="3" type="ORF">K466DRAFT_588779</name>
</gene>
<dbReference type="InterPro" id="IPR036812">
    <property type="entry name" value="NAD(P)_OxRdtase_dom_sf"/>
</dbReference>
<proteinExistence type="predicted"/>
<dbReference type="STRING" id="1314778.A0A5C3P5X1"/>
<dbReference type="InParanoid" id="A0A5C3P5X1"/>